<dbReference type="Gene3D" id="2.10.25.10">
    <property type="entry name" value="Laminin"/>
    <property type="match status" value="6"/>
</dbReference>
<name>A0A556TZM1_BAGYA</name>
<dbReference type="Pfam" id="PF25444">
    <property type="entry name" value="THBD"/>
    <property type="match status" value="1"/>
</dbReference>
<dbReference type="PROSITE" id="PS50041">
    <property type="entry name" value="C_TYPE_LECTIN_2"/>
    <property type="match status" value="1"/>
</dbReference>
<dbReference type="InterPro" id="IPR009030">
    <property type="entry name" value="Growth_fac_rcpt_cys_sf"/>
</dbReference>
<keyword evidence="5 15" id="KW-0812">Transmembrane</keyword>
<feature type="domain" description="C-type lectin" evidence="18">
    <location>
        <begin position="27"/>
        <end position="141"/>
    </location>
</feature>
<keyword evidence="10 15" id="KW-0472">Membrane</keyword>
<evidence type="ECO:0000256" key="3">
    <source>
        <dbReference type="ARBA" id="ARBA00022553"/>
    </source>
</evidence>
<comment type="caution">
    <text evidence="14">Lacks conserved residue(s) required for the propagation of feature annotation.</text>
</comment>
<dbReference type="GO" id="GO:0005509">
    <property type="term" value="F:calcium ion binding"/>
    <property type="evidence" value="ECO:0007669"/>
    <property type="project" value="InterPro"/>
</dbReference>
<evidence type="ECO:0000256" key="12">
    <source>
        <dbReference type="ARBA" id="ARBA00023170"/>
    </source>
</evidence>
<dbReference type="GO" id="GO:0030246">
    <property type="term" value="F:carbohydrate binding"/>
    <property type="evidence" value="ECO:0007669"/>
    <property type="project" value="UniProtKB-KW"/>
</dbReference>
<evidence type="ECO:0000256" key="16">
    <source>
        <dbReference type="SAM" id="SignalP"/>
    </source>
</evidence>
<dbReference type="InterPro" id="IPR001881">
    <property type="entry name" value="EGF-like_Ca-bd_dom"/>
</dbReference>
<dbReference type="PRINTS" id="PR00907">
    <property type="entry name" value="THRMBOMODULN"/>
</dbReference>
<dbReference type="SUPFAM" id="SSF57184">
    <property type="entry name" value="Growth factor receptor domain"/>
    <property type="match status" value="1"/>
</dbReference>
<dbReference type="SMART" id="SM00181">
    <property type="entry name" value="EGF"/>
    <property type="match status" value="6"/>
</dbReference>
<dbReference type="SMART" id="SM00179">
    <property type="entry name" value="EGF_CA"/>
    <property type="match status" value="5"/>
</dbReference>
<dbReference type="InterPro" id="IPR049883">
    <property type="entry name" value="NOTCH1_EGF-like"/>
</dbReference>
<keyword evidence="8" id="KW-0677">Repeat</keyword>
<keyword evidence="4" id="KW-0254">Endocytosis</keyword>
<keyword evidence="6 16" id="KW-0732">Signal</keyword>
<dbReference type="GO" id="GO:0048731">
    <property type="term" value="P:system development"/>
    <property type="evidence" value="ECO:0007669"/>
    <property type="project" value="UniProtKB-ARBA"/>
</dbReference>
<dbReference type="Proteomes" id="UP000319801">
    <property type="component" value="Unassembled WGS sequence"/>
</dbReference>
<evidence type="ECO:0000256" key="9">
    <source>
        <dbReference type="ARBA" id="ARBA00022989"/>
    </source>
</evidence>
<dbReference type="OrthoDB" id="4062651at2759"/>
<dbReference type="PROSITE" id="PS00010">
    <property type="entry name" value="ASX_HYDROXYL"/>
    <property type="match status" value="3"/>
</dbReference>
<evidence type="ECO:0000256" key="15">
    <source>
        <dbReference type="SAM" id="Phobius"/>
    </source>
</evidence>
<dbReference type="PROSITE" id="PS01187">
    <property type="entry name" value="EGF_CA"/>
    <property type="match status" value="2"/>
</dbReference>
<evidence type="ECO:0000313" key="19">
    <source>
        <dbReference type="EMBL" id="TSL47644.1"/>
    </source>
</evidence>
<dbReference type="PANTHER" id="PTHR14789">
    <property type="entry name" value="CHONDROLECTIN VARIANT CHODLFDELTAE"/>
    <property type="match status" value="1"/>
</dbReference>
<keyword evidence="2 14" id="KW-0245">EGF-like domain</keyword>
<dbReference type="InterPro" id="IPR013032">
    <property type="entry name" value="EGF-like_CS"/>
</dbReference>
<comment type="caution">
    <text evidence="19">The sequence shown here is derived from an EMBL/GenBank/DDBJ whole genome shotgun (WGS) entry which is preliminary data.</text>
</comment>
<evidence type="ECO:0000256" key="1">
    <source>
        <dbReference type="ARBA" id="ARBA00004479"/>
    </source>
</evidence>
<keyword evidence="9 15" id="KW-1133">Transmembrane helix</keyword>
<feature type="domain" description="EGF-like" evidence="17">
    <location>
        <begin position="409"/>
        <end position="446"/>
    </location>
</feature>
<gene>
    <name evidence="19" type="ORF">Baya_7225</name>
</gene>
<dbReference type="FunFam" id="2.10.25.10:FF:000009">
    <property type="entry name" value="Low-density lipoprotein receptor isoform 1"/>
    <property type="match status" value="2"/>
</dbReference>
<evidence type="ECO:0000256" key="10">
    <source>
        <dbReference type="ARBA" id="ARBA00023136"/>
    </source>
</evidence>
<dbReference type="InterPro" id="IPR057350">
    <property type="entry name" value="THBD"/>
</dbReference>
<dbReference type="InterPro" id="IPR018097">
    <property type="entry name" value="EGF_Ca-bd_CS"/>
</dbReference>
<evidence type="ECO:0000256" key="4">
    <source>
        <dbReference type="ARBA" id="ARBA00022583"/>
    </source>
</evidence>
<keyword evidence="20" id="KW-1185">Reference proteome</keyword>
<dbReference type="InterPro" id="IPR026823">
    <property type="entry name" value="cEGF"/>
</dbReference>
<feature type="signal peptide" evidence="16">
    <location>
        <begin position="1"/>
        <end position="18"/>
    </location>
</feature>
<sequence>MKPFLGVVMALALLRVQGRKSIRGDCVDEFCVTVHTHALDFHSAQQSCADKGAHLMTVRSLKTSRVVSDVLTGSPGDFWIGLRYNKNICSESTQKLKGFTWITGDRATNFTNWKNTDVICSPRCVSVSKDDPEWIERSCDRPADGYLCEHMNVQDKCNRLASDFPVLYETPFGFSSEDLQEIPAASNATQQHLGTKFVCFEGHWIKAPWNCEVYKGGCEHECEKRDDAFICTCSPGYELEDNAVHCSRALSDPCVRAKCSQECVMKAGRPVCQCRSGYELEKDGKTCKNINNCNDKRLCPDENSYCVDTSGGFECVCRKGFRMEQGRCEDDDECFSGPCEHSCNNTIGSYQCECSDGYRVSSENSHECMLYCPESECPVVACDHNNPFQCECPNGFILEERLDGRFCVDIDECEASPCDHTCKNTPGKYECACMEGYELSHTTRCVKRKGLSTTTSASTGTPPSCSPPIGTASSLSAEGILGIIVCAVVVVLLTVCVVRHHKKRCGKINTYKDTHALQQVTTEKYVKKLSITS</sequence>
<accession>A0A556TZM1</accession>
<dbReference type="Pfam" id="PF12661">
    <property type="entry name" value="hEGF"/>
    <property type="match status" value="1"/>
</dbReference>
<keyword evidence="12" id="KW-0675">Receptor</keyword>
<protein>
    <submittedName>
        <fullName evidence="19">Thrombomodulin</fullName>
    </submittedName>
</protein>
<reference evidence="19 20" key="1">
    <citation type="journal article" date="2019" name="Genome Biol. Evol.">
        <title>Whole-Genome Sequencing of the Giant Devil Catfish, Bagarius yarrelli.</title>
        <authorList>
            <person name="Jiang W."/>
            <person name="Lv Y."/>
            <person name="Cheng L."/>
            <person name="Yang K."/>
            <person name="Chao B."/>
            <person name="Wang X."/>
            <person name="Li Y."/>
            <person name="Pan X."/>
            <person name="You X."/>
            <person name="Zhang Y."/>
            <person name="Yang J."/>
            <person name="Li J."/>
            <person name="Zhang X."/>
            <person name="Liu S."/>
            <person name="Sun C."/>
            <person name="Yang J."/>
            <person name="Shi Q."/>
        </authorList>
    </citation>
    <scope>NUCLEOTIDE SEQUENCE [LARGE SCALE GENOMIC DNA]</scope>
    <source>
        <strain evidence="19">JWS20170419001</strain>
        <tissue evidence="19">Muscle</tissue>
    </source>
</reference>
<dbReference type="Pfam" id="PF00059">
    <property type="entry name" value="Lectin_C"/>
    <property type="match status" value="1"/>
</dbReference>
<feature type="domain" description="EGF-like" evidence="17">
    <location>
        <begin position="330"/>
        <end position="366"/>
    </location>
</feature>
<dbReference type="InterPro" id="IPR016187">
    <property type="entry name" value="CTDL_fold"/>
</dbReference>
<evidence type="ECO:0000259" key="18">
    <source>
        <dbReference type="PROSITE" id="PS50041"/>
    </source>
</evidence>
<evidence type="ECO:0000313" key="20">
    <source>
        <dbReference type="Proteomes" id="UP000319801"/>
    </source>
</evidence>
<evidence type="ECO:0000256" key="11">
    <source>
        <dbReference type="ARBA" id="ARBA00023157"/>
    </source>
</evidence>
<feature type="chain" id="PRO_5021758991" evidence="16">
    <location>
        <begin position="19"/>
        <end position="533"/>
    </location>
</feature>
<dbReference type="Gene3D" id="3.10.100.10">
    <property type="entry name" value="Mannose-Binding Protein A, subunit A"/>
    <property type="match status" value="1"/>
</dbReference>
<dbReference type="InterPro" id="IPR000152">
    <property type="entry name" value="EGF-type_Asp/Asn_hydroxyl_site"/>
</dbReference>
<dbReference type="PANTHER" id="PTHR14789:SF9">
    <property type="entry name" value="THROMBOMODULIN"/>
    <property type="match status" value="1"/>
</dbReference>
<evidence type="ECO:0000256" key="5">
    <source>
        <dbReference type="ARBA" id="ARBA00022692"/>
    </source>
</evidence>
<dbReference type="GO" id="GO:0006897">
    <property type="term" value="P:endocytosis"/>
    <property type="evidence" value="ECO:0007669"/>
    <property type="project" value="UniProtKB-KW"/>
</dbReference>
<evidence type="ECO:0000256" key="6">
    <source>
        <dbReference type="ARBA" id="ARBA00022729"/>
    </source>
</evidence>
<dbReference type="EMBL" id="VCAZ01000032">
    <property type="protein sequence ID" value="TSL47644.1"/>
    <property type="molecule type" value="Genomic_DNA"/>
</dbReference>
<dbReference type="PIRSF" id="PIRSF001775">
    <property type="entry name" value="CD93/CD141"/>
    <property type="match status" value="1"/>
</dbReference>
<keyword evidence="11" id="KW-1015">Disulfide bond</keyword>
<dbReference type="InterPro" id="IPR001304">
    <property type="entry name" value="C-type_lectin-like"/>
</dbReference>
<dbReference type="InterPro" id="IPR000742">
    <property type="entry name" value="EGF"/>
</dbReference>
<dbReference type="SUPFAM" id="SSF56436">
    <property type="entry name" value="C-type lectin-like"/>
    <property type="match status" value="1"/>
</dbReference>
<dbReference type="GO" id="GO:0016020">
    <property type="term" value="C:membrane"/>
    <property type="evidence" value="ECO:0007669"/>
    <property type="project" value="UniProtKB-SubCell"/>
</dbReference>
<keyword evidence="7" id="KW-0430">Lectin</keyword>
<organism evidence="19 20">
    <name type="scientific">Bagarius yarrelli</name>
    <name type="common">Goonch</name>
    <name type="synonym">Bagrus yarrelli</name>
    <dbReference type="NCBI Taxonomy" id="175774"/>
    <lineage>
        <taxon>Eukaryota</taxon>
        <taxon>Metazoa</taxon>
        <taxon>Chordata</taxon>
        <taxon>Craniata</taxon>
        <taxon>Vertebrata</taxon>
        <taxon>Euteleostomi</taxon>
        <taxon>Actinopterygii</taxon>
        <taxon>Neopterygii</taxon>
        <taxon>Teleostei</taxon>
        <taxon>Ostariophysi</taxon>
        <taxon>Siluriformes</taxon>
        <taxon>Sisoridae</taxon>
        <taxon>Sisorinae</taxon>
        <taxon>Bagarius</taxon>
    </lineage>
</organism>
<evidence type="ECO:0000256" key="7">
    <source>
        <dbReference type="ARBA" id="ARBA00022734"/>
    </source>
</evidence>
<proteinExistence type="predicted"/>
<evidence type="ECO:0000256" key="13">
    <source>
        <dbReference type="ARBA" id="ARBA00023180"/>
    </source>
</evidence>
<dbReference type="SUPFAM" id="SSF57196">
    <property type="entry name" value="EGF/Laminin"/>
    <property type="match status" value="3"/>
</dbReference>
<dbReference type="PROSITE" id="PS01186">
    <property type="entry name" value="EGF_2"/>
    <property type="match status" value="2"/>
</dbReference>
<comment type="subcellular location">
    <subcellularLocation>
        <location evidence="1">Membrane</location>
        <topology evidence="1">Single-pass type I membrane protein</topology>
    </subcellularLocation>
</comment>
<evidence type="ECO:0000256" key="2">
    <source>
        <dbReference type="ARBA" id="ARBA00022536"/>
    </source>
</evidence>
<dbReference type="InterPro" id="IPR051505">
    <property type="entry name" value="C-type_lectin_domain"/>
</dbReference>
<evidence type="ECO:0000256" key="8">
    <source>
        <dbReference type="ARBA" id="ARBA00022737"/>
    </source>
</evidence>
<feature type="domain" description="EGF-like" evidence="17">
    <location>
        <begin position="289"/>
        <end position="329"/>
    </location>
</feature>
<feature type="transmembrane region" description="Helical" evidence="15">
    <location>
        <begin position="479"/>
        <end position="498"/>
    </location>
</feature>
<dbReference type="SMART" id="SM00034">
    <property type="entry name" value="CLECT"/>
    <property type="match status" value="1"/>
</dbReference>
<dbReference type="Pfam" id="PF12662">
    <property type="entry name" value="cEGF"/>
    <property type="match status" value="1"/>
</dbReference>
<evidence type="ECO:0000256" key="14">
    <source>
        <dbReference type="PROSITE-ProRule" id="PRU00076"/>
    </source>
</evidence>
<dbReference type="Pfam" id="PF07645">
    <property type="entry name" value="EGF_CA"/>
    <property type="match status" value="2"/>
</dbReference>
<dbReference type="AlphaFoldDB" id="A0A556TZM1"/>
<keyword evidence="3" id="KW-0597">Phosphoprotein</keyword>
<dbReference type="InterPro" id="IPR016186">
    <property type="entry name" value="C-type_lectin-like/link_sf"/>
</dbReference>
<dbReference type="PROSITE" id="PS50026">
    <property type="entry name" value="EGF_3"/>
    <property type="match status" value="3"/>
</dbReference>
<keyword evidence="13" id="KW-0325">Glycoprotein</keyword>
<evidence type="ECO:0000259" key="17">
    <source>
        <dbReference type="PROSITE" id="PS50026"/>
    </source>
</evidence>